<keyword evidence="15 17" id="KW-0961">Cell wall biogenesis/degradation</keyword>
<dbReference type="InterPro" id="IPR006094">
    <property type="entry name" value="Oxid_FAD_bind_N"/>
</dbReference>
<dbReference type="PANTHER" id="PTHR21071:SF4">
    <property type="entry name" value="UDP-N-ACETYLENOLPYRUVOYLGLUCOSAMINE REDUCTASE"/>
    <property type="match status" value="1"/>
</dbReference>
<evidence type="ECO:0000256" key="12">
    <source>
        <dbReference type="ARBA" id="ARBA00022984"/>
    </source>
</evidence>
<evidence type="ECO:0000256" key="17">
    <source>
        <dbReference type="HAMAP-Rule" id="MF_00037"/>
    </source>
</evidence>
<sequence>MEKSPRFSDITTMGVGGRITEFVEPDSRPGFLEAIIMADVMGKPLCVIGGGSNMLVSDDDFDGVVIRDARRQISVLDEAAPVEEGAAPLTHVSATAGVHWDDFVDYCVRMGLAGVEALSGIPGTVGASVVQNIGAYGQEVSSVVSHVEVWDRETKTVRTLGLEELDFSYRHSALKDSMYEAGAHSAPTKYFPSPRYIVLEVTFTLTHSSMNTVQMGQLARALNVEVDESFDIAQIRTAVLNIRASKGVVEDLHRYANPWMAHTLESEPDLNAAPQEDRDKYSCGSFFMNPIISKNQAEKLPQDAPCFAAIDANGNPAVKTSAAWLIQHAGFEPGYRIHADSQASLSTKHTLVLTNRGGAQTSDIVELARVIREGVRETYGITLVPEPVFIGVELD</sequence>
<keyword evidence="7 17" id="KW-0132">Cell division</keyword>
<evidence type="ECO:0000256" key="3">
    <source>
        <dbReference type="ARBA" id="ARBA00004496"/>
    </source>
</evidence>
<evidence type="ECO:0000256" key="7">
    <source>
        <dbReference type="ARBA" id="ARBA00022618"/>
    </source>
</evidence>
<dbReference type="HAMAP" id="MF_00037">
    <property type="entry name" value="MurB"/>
    <property type="match status" value="1"/>
</dbReference>
<dbReference type="EC" id="1.3.1.98" evidence="17"/>
<comment type="cofactor">
    <cofactor evidence="1 17">
        <name>FAD</name>
        <dbReference type="ChEBI" id="CHEBI:57692"/>
    </cofactor>
</comment>
<evidence type="ECO:0000256" key="9">
    <source>
        <dbReference type="ARBA" id="ARBA00022827"/>
    </source>
</evidence>
<evidence type="ECO:0000313" key="20">
    <source>
        <dbReference type="Proteomes" id="UP000242263"/>
    </source>
</evidence>
<keyword evidence="14 17" id="KW-0131">Cell cycle</keyword>
<evidence type="ECO:0000256" key="1">
    <source>
        <dbReference type="ARBA" id="ARBA00001974"/>
    </source>
</evidence>
<keyword evidence="13 17" id="KW-0560">Oxidoreductase</keyword>
<dbReference type="PROSITE" id="PS51387">
    <property type="entry name" value="FAD_PCMH"/>
    <property type="match status" value="1"/>
</dbReference>
<dbReference type="GO" id="GO:0009252">
    <property type="term" value="P:peptidoglycan biosynthetic process"/>
    <property type="evidence" value="ECO:0007669"/>
    <property type="project" value="UniProtKB-UniRule"/>
</dbReference>
<evidence type="ECO:0000256" key="5">
    <source>
        <dbReference type="ARBA" id="ARBA00010485"/>
    </source>
</evidence>
<dbReference type="Pfam" id="PF01565">
    <property type="entry name" value="FAD_binding_4"/>
    <property type="match status" value="1"/>
</dbReference>
<dbReference type="GO" id="GO:0071949">
    <property type="term" value="F:FAD binding"/>
    <property type="evidence" value="ECO:0007669"/>
    <property type="project" value="InterPro"/>
</dbReference>
<dbReference type="GO" id="GO:0071555">
    <property type="term" value="P:cell wall organization"/>
    <property type="evidence" value="ECO:0007669"/>
    <property type="project" value="UniProtKB-KW"/>
</dbReference>
<dbReference type="Gene3D" id="3.30.43.10">
    <property type="entry name" value="Uridine Diphospho-n-acetylenolpyruvylglucosamine Reductase, domain 2"/>
    <property type="match status" value="1"/>
</dbReference>
<dbReference type="InterPro" id="IPR036635">
    <property type="entry name" value="MurB_C_sf"/>
</dbReference>
<evidence type="ECO:0000256" key="16">
    <source>
        <dbReference type="ARBA" id="ARBA00048914"/>
    </source>
</evidence>
<dbReference type="InterPro" id="IPR016166">
    <property type="entry name" value="FAD-bd_PCMH"/>
</dbReference>
<evidence type="ECO:0000256" key="10">
    <source>
        <dbReference type="ARBA" id="ARBA00022857"/>
    </source>
</evidence>
<evidence type="ECO:0000256" key="4">
    <source>
        <dbReference type="ARBA" id="ARBA00004752"/>
    </source>
</evidence>
<organism evidence="19 20">
    <name type="scientific">Alloscardovia omnicolens</name>
    <dbReference type="NCBI Taxonomy" id="419015"/>
    <lineage>
        <taxon>Bacteria</taxon>
        <taxon>Bacillati</taxon>
        <taxon>Actinomycetota</taxon>
        <taxon>Actinomycetes</taxon>
        <taxon>Bifidobacteriales</taxon>
        <taxon>Bifidobacteriaceae</taxon>
        <taxon>Alloscardovia</taxon>
    </lineage>
</organism>
<dbReference type="Gene3D" id="3.90.78.10">
    <property type="entry name" value="UDP-N-acetylenolpyruvoylglucosamine reductase, C-terminal domain"/>
    <property type="match status" value="1"/>
</dbReference>
<dbReference type="RefSeq" id="WP_101541210.1">
    <property type="nucleotide sequence ID" value="NZ_PKGU01000001.1"/>
</dbReference>
<dbReference type="SUPFAM" id="SSF56176">
    <property type="entry name" value="FAD-binding/transporter-associated domain-like"/>
    <property type="match status" value="1"/>
</dbReference>
<evidence type="ECO:0000256" key="6">
    <source>
        <dbReference type="ARBA" id="ARBA00022490"/>
    </source>
</evidence>
<comment type="pathway">
    <text evidence="4 17">Cell wall biogenesis; peptidoglycan biosynthesis.</text>
</comment>
<dbReference type="AlphaFoldDB" id="A0A2I1M7Y2"/>
<dbReference type="EMBL" id="PKGU01000001">
    <property type="protein sequence ID" value="PKZ16234.1"/>
    <property type="molecule type" value="Genomic_DNA"/>
</dbReference>
<dbReference type="PANTHER" id="PTHR21071">
    <property type="entry name" value="UDP-N-ACETYLENOLPYRUVOYLGLUCOSAMINE REDUCTASE"/>
    <property type="match status" value="1"/>
</dbReference>
<dbReference type="InterPro" id="IPR016167">
    <property type="entry name" value="FAD-bd_PCMH_sub1"/>
</dbReference>
<feature type="active site" evidence="17">
    <location>
        <position position="170"/>
    </location>
</feature>
<proteinExistence type="inferred from homology"/>
<comment type="catalytic activity">
    <reaction evidence="16 17">
        <text>UDP-N-acetyl-alpha-D-muramate + NADP(+) = UDP-N-acetyl-3-O-(1-carboxyvinyl)-alpha-D-glucosamine + NADPH + H(+)</text>
        <dbReference type="Rhea" id="RHEA:12248"/>
        <dbReference type="ChEBI" id="CHEBI:15378"/>
        <dbReference type="ChEBI" id="CHEBI:57783"/>
        <dbReference type="ChEBI" id="CHEBI:58349"/>
        <dbReference type="ChEBI" id="CHEBI:68483"/>
        <dbReference type="ChEBI" id="CHEBI:70757"/>
        <dbReference type="EC" id="1.3.1.98"/>
    </reaction>
</comment>
<feature type="active site" description="Proton donor" evidence="17">
    <location>
        <position position="285"/>
    </location>
</feature>
<keyword evidence="10 17" id="KW-0521">NADP</keyword>
<dbReference type="Proteomes" id="UP000242263">
    <property type="component" value="Unassembled WGS sequence"/>
</dbReference>
<dbReference type="InterPro" id="IPR003170">
    <property type="entry name" value="MurB"/>
</dbReference>
<accession>A0A2I1M7Y2</accession>
<name>A0A2I1M7Y2_9BIFI</name>
<evidence type="ECO:0000256" key="14">
    <source>
        <dbReference type="ARBA" id="ARBA00023306"/>
    </source>
</evidence>
<comment type="function">
    <text evidence="2 17">Cell wall formation.</text>
</comment>
<dbReference type="GO" id="GO:0005829">
    <property type="term" value="C:cytosol"/>
    <property type="evidence" value="ECO:0007669"/>
    <property type="project" value="TreeGrafter"/>
</dbReference>
<evidence type="ECO:0000259" key="18">
    <source>
        <dbReference type="PROSITE" id="PS51387"/>
    </source>
</evidence>
<evidence type="ECO:0000313" key="19">
    <source>
        <dbReference type="EMBL" id="PKZ16234.1"/>
    </source>
</evidence>
<dbReference type="Gene3D" id="3.30.465.10">
    <property type="match status" value="1"/>
</dbReference>
<dbReference type="UniPathway" id="UPA00219"/>
<protein>
    <recommendedName>
        <fullName evidence="17">UDP-N-acetylenolpyruvoylglucosamine reductase</fullName>
        <ecNumber evidence="17">1.3.1.98</ecNumber>
    </recommendedName>
    <alternativeName>
        <fullName evidence="17">UDP-N-acetylmuramate dehydrogenase</fullName>
    </alternativeName>
</protein>
<keyword evidence="6 17" id="KW-0963">Cytoplasm</keyword>
<dbReference type="InterPro" id="IPR011601">
    <property type="entry name" value="MurB_C"/>
</dbReference>
<gene>
    <name evidence="17" type="primary">murB</name>
    <name evidence="19" type="ORF">CYJ32_02055</name>
</gene>
<keyword evidence="11 17" id="KW-0133">Cell shape</keyword>
<evidence type="ECO:0000256" key="11">
    <source>
        <dbReference type="ARBA" id="ARBA00022960"/>
    </source>
</evidence>
<feature type="domain" description="FAD-binding PCMH-type" evidence="18">
    <location>
        <begin position="15"/>
        <end position="208"/>
    </location>
</feature>
<dbReference type="GO" id="GO:0008360">
    <property type="term" value="P:regulation of cell shape"/>
    <property type="evidence" value="ECO:0007669"/>
    <property type="project" value="UniProtKB-KW"/>
</dbReference>
<comment type="caution">
    <text evidence="19">The sequence shown here is derived from an EMBL/GenBank/DDBJ whole genome shotgun (WGS) entry which is preliminary data.</text>
</comment>
<comment type="subcellular location">
    <subcellularLocation>
        <location evidence="3 17">Cytoplasm</location>
    </subcellularLocation>
</comment>
<evidence type="ECO:0000256" key="13">
    <source>
        <dbReference type="ARBA" id="ARBA00023002"/>
    </source>
</evidence>
<dbReference type="Pfam" id="PF02873">
    <property type="entry name" value="MurB_C"/>
    <property type="match status" value="1"/>
</dbReference>
<evidence type="ECO:0000256" key="15">
    <source>
        <dbReference type="ARBA" id="ARBA00023316"/>
    </source>
</evidence>
<evidence type="ECO:0000256" key="2">
    <source>
        <dbReference type="ARBA" id="ARBA00003921"/>
    </source>
</evidence>
<dbReference type="InterPro" id="IPR036318">
    <property type="entry name" value="FAD-bd_PCMH-like_sf"/>
</dbReference>
<dbReference type="SUPFAM" id="SSF56194">
    <property type="entry name" value="Uridine diphospho-N-Acetylenolpyruvylglucosamine reductase, MurB, C-terminal domain"/>
    <property type="match status" value="1"/>
</dbReference>
<feature type="active site" evidence="17">
    <location>
        <position position="386"/>
    </location>
</feature>
<dbReference type="GO" id="GO:0051301">
    <property type="term" value="P:cell division"/>
    <property type="evidence" value="ECO:0007669"/>
    <property type="project" value="UniProtKB-KW"/>
</dbReference>
<keyword evidence="9 17" id="KW-0274">FAD</keyword>
<dbReference type="InterPro" id="IPR016169">
    <property type="entry name" value="FAD-bd_PCMH_sub2"/>
</dbReference>
<keyword evidence="12 17" id="KW-0573">Peptidoglycan synthesis</keyword>
<evidence type="ECO:0000256" key="8">
    <source>
        <dbReference type="ARBA" id="ARBA00022630"/>
    </source>
</evidence>
<dbReference type="GO" id="GO:0008762">
    <property type="term" value="F:UDP-N-acetylmuramate dehydrogenase activity"/>
    <property type="evidence" value="ECO:0007669"/>
    <property type="project" value="UniProtKB-UniRule"/>
</dbReference>
<reference evidence="19 20" key="1">
    <citation type="submission" date="2017-12" db="EMBL/GenBank/DDBJ databases">
        <title>Phylogenetic diversity of female urinary microbiome.</title>
        <authorList>
            <person name="Thomas-White K."/>
            <person name="Wolfe A.J."/>
        </authorList>
    </citation>
    <scope>NUCLEOTIDE SEQUENCE [LARGE SCALE GENOMIC DNA]</scope>
    <source>
        <strain evidence="19 20">UMB0064</strain>
    </source>
</reference>
<comment type="similarity">
    <text evidence="5 17">Belongs to the MurB family.</text>
</comment>
<keyword evidence="8 17" id="KW-0285">Flavoprotein</keyword>